<sequence length="413" mass="46450">MAFRFQRRIRLAPGVRLNLGKGGLGLSVGPRGASLSVGPAGVQGHVGLPGTGLAYRQRLDGRDSGGSSGGRQQAGQGTSRGDAAALEARLAEGDSVPLRLEVDESGQLHYFHGDGTPMSDAEARSIRRHAEASLREQLQAHCDRLNAEIERLGRLHEETPSPESNGYEVSEFDEAPPPPFQPLSPVWWHALCPPARRRREARNARLKSEFDERYRAWEWRKAGHDAAEFSRYQRESDGVWDDPQAMEATLRERLEEIDWPRETLVDFELGSDTATIAVDIDLPREEEMPDHYWAMPPKQLKLSPRRLSATRQRELYRDHVHGIAFRVLGAVFARLPGVKEARVSGYRQTTDPATGSESDQYLYSVKVTREQWERIAFDNLEQVDPVAALEAFTLRRDMTKTGIFRDIEPLKLV</sequence>
<proteinExistence type="predicted"/>
<dbReference type="InterPro" id="IPR025330">
    <property type="entry name" value="DUF4236"/>
</dbReference>
<feature type="domain" description="DUF4236" evidence="2">
    <location>
        <begin position="3"/>
        <end position="56"/>
    </location>
</feature>
<dbReference type="RefSeq" id="WP_161422672.1">
    <property type="nucleotide sequence ID" value="NZ_JARWMY010000007.1"/>
</dbReference>
<evidence type="ECO:0000259" key="2">
    <source>
        <dbReference type="Pfam" id="PF14020"/>
    </source>
</evidence>
<name>A0A7X5ALS1_9GAMM</name>
<reference evidence="3 4" key="1">
    <citation type="submission" date="2019-12" db="EMBL/GenBank/DDBJ databases">
        <title>Draft genome sequencing of Halomonas icarensis D1-1.</title>
        <authorList>
            <person name="Pandiyan K."/>
            <person name="Kushwaha P."/>
            <person name="Gowdham M."/>
            <person name="Chakdar H."/>
            <person name="Singh A."/>
            <person name="Kumar M."/>
            <person name="Saxena A.K."/>
        </authorList>
    </citation>
    <scope>NUCLEOTIDE SEQUENCE [LARGE SCALE GENOMIC DNA]</scope>
    <source>
        <strain evidence="3 4">D1-1</strain>
    </source>
</reference>
<dbReference type="EMBL" id="WUTS01000001">
    <property type="protein sequence ID" value="NAW12089.1"/>
    <property type="molecule type" value="Genomic_DNA"/>
</dbReference>
<dbReference type="Pfam" id="PF14020">
    <property type="entry name" value="DUF4236"/>
    <property type="match status" value="1"/>
</dbReference>
<dbReference type="AlphaFoldDB" id="A0A7X5ALS1"/>
<gene>
    <name evidence="3" type="ORF">GRB80_04450</name>
</gene>
<evidence type="ECO:0000313" key="4">
    <source>
        <dbReference type="Proteomes" id="UP000448235"/>
    </source>
</evidence>
<feature type="region of interest" description="Disordered" evidence="1">
    <location>
        <begin position="59"/>
        <end position="83"/>
    </location>
</feature>
<keyword evidence="4" id="KW-1185">Reference proteome</keyword>
<organism evidence="3 4">
    <name type="scientific">Halomonas icarae</name>
    <dbReference type="NCBI Taxonomy" id="2691040"/>
    <lineage>
        <taxon>Bacteria</taxon>
        <taxon>Pseudomonadati</taxon>
        <taxon>Pseudomonadota</taxon>
        <taxon>Gammaproteobacteria</taxon>
        <taxon>Oceanospirillales</taxon>
        <taxon>Halomonadaceae</taxon>
        <taxon>Halomonas</taxon>
    </lineage>
</organism>
<protein>
    <submittedName>
        <fullName evidence="3">DUF4236 domain-containing protein</fullName>
    </submittedName>
</protein>
<evidence type="ECO:0000256" key="1">
    <source>
        <dbReference type="SAM" id="MobiDB-lite"/>
    </source>
</evidence>
<comment type="caution">
    <text evidence="3">The sequence shown here is derived from an EMBL/GenBank/DDBJ whole genome shotgun (WGS) entry which is preliminary data.</text>
</comment>
<evidence type="ECO:0000313" key="3">
    <source>
        <dbReference type="EMBL" id="NAW12089.1"/>
    </source>
</evidence>
<dbReference type="Proteomes" id="UP000448235">
    <property type="component" value="Unassembled WGS sequence"/>
</dbReference>
<feature type="region of interest" description="Disordered" evidence="1">
    <location>
        <begin position="156"/>
        <end position="176"/>
    </location>
</feature>
<accession>A0A7X5ALS1</accession>
<feature type="compositionally biased region" description="Low complexity" evidence="1">
    <location>
        <begin position="70"/>
        <end position="81"/>
    </location>
</feature>